<dbReference type="RefSeq" id="WP_147253739.1">
    <property type="nucleotide sequence ID" value="NZ_VIWU01000001.1"/>
</dbReference>
<comment type="caution">
    <text evidence="15">The sequence shown here is derived from an EMBL/GenBank/DDBJ whole genome shotgun (WGS) entry which is preliminary data.</text>
</comment>
<dbReference type="SUPFAM" id="SSF47384">
    <property type="entry name" value="Homodimeric domain of signal transducing histidine kinase"/>
    <property type="match status" value="1"/>
</dbReference>
<reference evidence="15 16" key="1">
    <citation type="submission" date="2019-06" db="EMBL/GenBank/DDBJ databases">
        <title>Sequencing the genomes of 1000 actinobacteria strains.</title>
        <authorList>
            <person name="Klenk H.-P."/>
        </authorList>
    </citation>
    <scope>NUCLEOTIDE SEQUENCE [LARGE SCALE GENOMIC DNA]</scope>
    <source>
        <strain evidence="15 16">DSM 45671</strain>
    </source>
</reference>
<dbReference type="AlphaFoldDB" id="A0A561SHP4"/>
<dbReference type="EMBL" id="VIWU01000001">
    <property type="protein sequence ID" value="TWF74352.1"/>
    <property type="molecule type" value="Genomic_DNA"/>
</dbReference>
<feature type="region of interest" description="Disordered" evidence="11">
    <location>
        <begin position="449"/>
        <end position="480"/>
    </location>
</feature>
<keyword evidence="5" id="KW-0808">Transferase</keyword>
<name>A0A561SHP4_9PSEU</name>
<dbReference type="Gene3D" id="6.10.340.10">
    <property type="match status" value="1"/>
</dbReference>
<dbReference type="CDD" id="cd00082">
    <property type="entry name" value="HisKA"/>
    <property type="match status" value="1"/>
</dbReference>
<dbReference type="Pfam" id="PF00512">
    <property type="entry name" value="HisKA"/>
    <property type="match status" value="1"/>
</dbReference>
<evidence type="ECO:0000256" key="2">
    <source>
        <dbReference type="ARBA" id="ARBA00004236"/>
    </source>
</evidence>
<feature type="domain" description="Histidine kinase" evidence="13">
    <location>
        <begin position="250"/>
        <end position="459"/>
    </location>
</feature>
<evidence type="ECO:0000259" key="14">
    <source>
        <dbReference type="PROSITE" id="PS50885"/>
    </source>
</evidence>
<dbReference type="Pfam" id="PF00672">
    <property type="entry name" value="HAMP"/>
    <property type="match status" value="1"/>
</dbReference>
<keyword evidence="9" id="KW-0902">Two-component regulatory system</keyword>
<dbReference type="InterPro" id="IPR005467">
    <property type="entry name" value="His_kinase_dom"/>
</dbReference>
<evidence type="ECO:0000313" key="16">
    <source>
        <dbReference type="Proteomes" id="UP000321261"/>
    </source>
</evidence>
<keyword evidence="7 15" id="KW-0418">Kinase</keyword>
<dbReference type="GO" id="GO:0005886">
    <property type="term" value="C:plasma membrane"/>
    <property type="evidence" value="ECO:0007669"/>
    <property type="project" value="UniProtKB-SubCell"/>
</dbReference>
<dbReference type="InterPro" id="IPR003661">
    <property type="entry name" value="HisK_dim/P_dom"/>
</dbReference>
<feature type="domain" description="HAMP" evidence="14">
    <location>
        <begin position="185"/>
        <end position="242"/>
    </location>
</feature>
<evidence type="ECO:0000256" key="3">
    <source>
        <dbReference type="ARBA" id="ARBA00012438"/>
    </source>
</evidence>
<evidence type="ECO:0000256" key="4">
    <source>
        <dbReference type="ARBA" id="ARBA00022553"/>
    </source>
</evidence>
<comment type="catalytic activity">
    <reaction evidence="1">
        <text>ATP + protein L-histidine = ADP + protein N-phospho-L-histidine.</text>
        <dbReference type="EC" id="2.7.13.3"/>
    </reaction>
</comment>
<proteinExistence type="predicted"/>
<keyword evidence="6 12" id="KW-0812">Transmembrane</keyword>
<dbReference type="Gene3D" id="1.10.287.130">
    <property type="match status" value="1"/>
</dbReference>
<dbReference type="OrthoDB" id="9786919at2"/>
<dbReference type="Proteomes" id="UP000321261">
    <property type="component" value="Unassembled WGS sequence"/>
</dbReference>
<dbReference type="PANTHER" id="PTHR45436">
    <property type="entry name" value="SENSOR HISTIDINE KINASE YKOH"/>
    <property type="match status" value="1"/>
</dbReference>
<evidence type="ECO:0000313" key="15">
    <source>
        <dbReference type="EMBL" id="TWF74352.1"/>
    </source>
</evidence>
<dbReference type="PROSITE" id="PS50109">
    <property type="entry name" value="HIS_KIN"/>
    <property type="match status" value="1"/>
</dbReference>
<dbReference type="SMART" id="SM00387">
    <property type="entry name" value="HATPase_c"/>
    <property type="match status" value="1"/>
</dbReference>
<dbReference type="PROSITE" id="PS50885">
    <property type="entry name" value="HAMP"/>
    <property type="match status" value="1"/>
</dbReference>
<dbReference type="EC" id="2.7.13.3" evidence="3"/>
<sequence>MAARLLVIVLFLVGLLAAGLGVPLALSYAQARQLAMFTDRLTDTIFYASVAERPITQADTTGLGTELERYDEVYGVAVLVLDEDGRLVATSRQPPPILDGDARERVELALANRRSEVYPLILPWDERPLVLAEPVLVDTEVRGVAVTISPTDALRAEELRVWSLVVAAGLAALAMGVVVALPIVRWILRPVRRLDEGTGRVASAVLAGADPEPVADGTGPPELRRLSVSFDRMAGTVAQAYAAQRAFVADASHQLRNPLTALRLRLSNLDGHVDAVAAEDHAAALEEAERLSTLLDGLLTLARAERTAPNVVADVDAGVEDRVDAWRPLAEHMDLDLVRGGVTGLRVLAPDGAIETVLDAVLDNAVKFAPAGSAISVRTASVDGRVEIAVRDTGPGMAPEELERATGRFWRSPGQSNTEGSGLGLAIAARTLEVAGGELALELPSGGGLRVVARFPQPPEESDGEDAELQQGGLTATGPQ</sequence>
<dbReference type="InterPro" id="IPR003594">
    <property type="entry name" value="HATPase_dom"/>
</dbReference>
<keyword evidence="16" id="KW-1185">Reference proteome</keyword>
<dbReference type="SMART" id="SM00388">
    <property type="entry name" value="HisKA"/>
    <property type="match status" value="1"/>
</dbReference>
<dbReference type="PRINTS" id="PR00344">
    <property type="entry name" value="BCTRLSENSOR"/>
</dbReference>
<dbReference type="SUPFAM" id="SSF55874">
    <property type="entry name" value="ATPase domain of HSP90 chaperone/DNA topoisomerase II/histidine kinase"/>
    <property type="match status" value="1"/>
</dbReference>
<dbReference type="GO" id="GO:0000155">
    <property type="term" value="F:phosphorelay sensor kinase activity"/>
    <property type="evidence" value="ECO:0007669"/>
    <property type="project" value="InterPro"/>
</dbReference>
<evidence type="ECO:0000256" key="12">
    <source>
        <dbReference type="SAM" id="Phobius"/>
    </source>
</evidence>
<evidence type="ECO:0000256" key="10">
    <source>
        <dbReference type="ARBA" id="ARBA00023136"/>
    </source>
</evidence>
<evidence type="ECO:0000256" key="8">
    <source>
        <dbReference type="ARBA" id="ARBA00022989"/>
    </source>
</evidence>
<dbReference type="Pfam" id="PF02518">
    <property type="entry name" value="HATPase_c"/>
    <property type="match status" value="1"/>
</dbReference>
<keyword evidence="8 12" id="KW-1133">Transmembrane helix</keyword>
<evidence type="ECO:0000259" key="13">
    <source>
        <dbReference type="PROSITE" id="PS50109"/>
    </source>
</evidence>
<evidence type="ECO:0000256" key="5">
    <source>
        <dbReference type="ARBA" id="ARBA00022679"/>
    </source>
</evidence>
<dbReference type="InterPro" id="IPR036890">
    <property type="entry name" value="HATPase_C_sf"/>
</dbReference>
<feature type="transmembrane region" description="Helical" evidence="12">
    <location>
        <begin position="161"/>
        <end position="184"/>
    </location>
</feature>
<dbReference type="Gene3D" id="3.30.565.10">
    <property type="entry name" value="Histidine kinase-like ATPase, C-terminal domain"/>
    <property type="match status" value="1"/>
</dbReference>
<protein>
    <recommendedName>
        <fullName evidence="3">histidine kinase</fullName>
        <ecNumber evidence="3">2.7.13.3</ecNumber>
    </recommendedName>
</protein>
<evidence type="ECO:0000256" key="1">
    <source>
        <dbReference type="ARBA" id="ARBA00000085"/>
    </source>
</evidence>
<comment type="subcellular location">
    <subcellularLocation>
        <location evidence="2">Cell membrane</location>
    </subcellularLocation>
</comment>
<dbReference type="InterPro" id="IPR050428">
    <property type="entry name" value="TCS_sensor_his_kinase"/>
</dbReference>
<dbReference type="CDD" id="cd00075">
    <property type="entry name" value="HATPase"/>
    <property type="match status" value="1"/>
</dbReference>
<keyword evidence="4" id="KW-0597">Phosphoprotein</keyword>
<dbReference type="PANTHER" id="PTHR45436:SF5">
    <property type="entry name" value="SENSOR HISTIDINE KINASE TRCS"/>
    <property type="match status" value="1"/>
</dbReference>
<accession>A0A561SHP4</accession>
<evidence type="ECO:0000256" key="9">
    <source>
        <dbReference type="ARBA" id="ARBA00023012"/>
    </source>
</evidence>
<evidence type="ECO:0000256" key="7">
    <source>
        <dbReference type="ARBA" id="ARBA00022777"/>
    </source>
</evidence>
<organism evidence="15 16">
    <name type="scientific">Pseudonocardia hierapolitana</name>
    <dbReference type="NCBI Taxonomy" id="1128676"/>
    <lineage>
        <taxon>Bacteria</taxon>
        <taxon>Bacillati</taxon>
        <taxon>Actinomycetota</taxon>
        <taxon>Actinomycetes</taxon>
        <taxon>Pseudonocardiales</taxon>
        <taxon>Pseudonocardiaceae</taxon>
        <taxon>Pseudonocardia</taxon>
    </lineage>
</organism>
<dbReference type="InterPro" id="IPR036097">
    <property type="entry name" value="HisK_dim/P_sf"/>
</dbReference>
<keyword evidence="10 12" id="KW-0472">Membrane</keyword>
<dbReference type="InterPro" id="IPR004358">
    <property type="entry name" value="Sig_transdc_His_kin-like_C"/>
</dbReference>
<gene>
    <name evidence="15" type="ORF">FHX44_11232</name>
</gene>
<dbReference type="SMART" id="SM00304">
    <property type="entry name" value="HAMP"/>
    <property type="match status" value="1"/>
</dbReference>
<evidence type="ECO:0000256" key="11">
    <source>
        <dbReference type="SAM" id="MobiDB-lite"/>
    </source>
</evidence>
<dbReference type="InterPro" id="IPR003660">
    <property type="entry name" value="HAMP_dom"/>
</dbReference>
<evidence type="ECO:0000256" key="6">
    <source>
        <dbReference type="ARBA" id="ARBA00022692"/>
    </source>
</evidence>